<keyword evidence="5" id="KW-1185">Reference proteome</keyword>
<comment type="similarity">
    <text evidence="1 2">Belongs to the dTDP-4-dehydrorhamnose reductase family.</text>
</comment>
<comment type="caution">
    <text evidence="4">The sequence shown here is derived from an EMBL/GenBank/DDBJ whole genome shotgun (WGS) entry which is preliminary data.</text>
</comment>
<comment type="function">
    <text evidence="2">Catalyzes the reduction of dTDP-6-deoxy-L-lyxo-4-hexulose to yield dTDP-L-rhamnose.</text>
</comment>
<dbReference type="RefSeq" id="WP_125687673.1">
    <property type="nucleotide sequence ID" value="NZ_JBHSSI010000035.1"/>
</dbReference>
<proteinExistence type="inferred from homology"/>
<dbReference type="NCBIfam" id="TIGR01214">
    <property type="entry name" value="rmlD"/>
    <property type="match status" value="1"/>
</dbReference>
<organism evidence="4 5">
    <name type="scientific">Levilactobacillus fujinensis</name>
    <dbReference type="NCBI Taxonomy" id="2486024"/>
    <lineage>
        <taxon>Bacteria</taxon>
        <taxon>Bacillati</taxon>
        <taxon>Bacillota</taxon>
        <taxon>Bacilli</taxon>
        <taxon>Lactobacillales</taxon>
        <taxon>Lactobacillaceae</taxon>
        <taxon>Levilactobacillus</taxon>
    </lineage>
</organism>
<gene>
    <name evidence="4" type="primary">rfbD</name>
    <name evidence="4" type="ORF">ACFP1C_06795</name>
</gene>
<evidence type="ECO:0000313" key="4">
    <source>
        <dbReference type="EMBL" id="MFC6260657.1"/>
    </source>
</evidence>
<accession>A0ABW1TFP6</accession>
<dbReference type="InterPro" id="IPR029903">
    <property type="entry name" value="RmlD-like-bd"/>
</dbReference>
<dbReference type="InterPro" id="IPR036291">
    <property type="entry name" value="NAD(P)-bd_dom_sf"/>
</dbReference>
<name>A0ABW1TFP6_9LACO</name>
<dbReference type="Proteomes" id="UP001596283">
    <property type="component" value="Unassembled WGS sequence"/>
</dbReference>
<comment type="pathway">
    <text evidence="2">Carbohydrate biosynthesis; dTDP-L-rhamnose biosynthesis.</text>
</comment>
<keyword evidence="2" id="KW-0521">NADP</keyword>
<keyword evidence="2 4" id="KW-0560">Oxidoreductase</keyword>
<dbReference type="SUPFAM" id="SSF51735">
    <property type="entry name" value="NAD(P)-binding Rossmann-fold domains"/>
    <property type="match status" value="1"/>
</dbReference>
<dbReference type="InterPro" id="IPR005913">
    <property type="entry name" value="dTDP_dehydrorham_reduct"/>
</dbReference>
<dbReference type="GO" id="GO:0008831">
    <property type="term" value="F:dTDP-4-dehydrorhamnose reductase activity"/>
    <property type="evidence" value="ECO:0007669"/>
    <property type="project" value="UniProtKB-EC"/>
</dbReference>
<protein>
    <recommendedName>
        <fullName evidence="2">dTDP-4-dehydrorhamnose reductase</fullName>
        <ecNumber evidence="2">1.1.1.133</ecNumber>
    </recommendedName>
</protein>
<dbReference type="PANTHER" id="PTHR10491">
    <property type="entry name" value="DTDP-4-DEHYDRORHAMNOSE REDUCTASE"/>
    <property type="match status" value="1"/>
</dbReference>
<sequence>MKILITGASGQLGTELCHLLDANGIVYKATDTSQLDITDKEQVVSFFNQEKPEVVYDCAAFTAVDAAEEEPGRTVNQTVNVQGTKNLAHATESIGATLVYISTDYVFDGTNLAEYLEDDTPKPKNEYGRAKLTGERAVQETVSKHYIIRTSWVFGEYGKNFVYTMQDLAKTHHELSVVNDQVGRPTWTKTLAEFMMYCVNERVAYGLYQLSNEGSCSWYEFACEILKNQDVKVNAVDSTQFPQKAYRPKHSVMNLDKAKATGFKIISWQDALHAFQRQIK</sequence>
<dbReference type="CDD" id="cd05254">
    <property type="entry name" value="dTDP_HR_like_SDR_e"/>
    <property type="match status" value="1"/>
</dbReference>
<evidence type="ECO:0000256" key="2">
    <source>
        <dbReference type="RuleBase" id="RU364082"/>
    </source>
</evidence>
<evidence type="ECO:0000313" key="5">
    <source>
        <dbReference type="Proteomes" id="UP001596283"/>
    </source>
</evidence>
<evidence type="ECO:0000256" key="1">
    <source>
        <dbReference type="ARBA" id="ARBA00010944"/>
    </source>
</evidence>
<dbReference type="PANTHER" id="PTHR10491:SF4">
    <property type="entry name" value="METHIONINE ADENOSYLTRANSFERASE 2 SUBUNIT BETA"/>
    <property type="match status" value="1"/>
</dbReference>
<reference evidence="5" key="1">
    <citation type="journal article" date="2019" name="Int. J. Syst. Evol. Microbiol.">
        <title>The Global Catalogue of Microorganisms (GCM) 10K type strain sequencing project: providing services to taxonomists for standard genome sequencing and annotation.</title>
        <authorList>
            <consortium name="The Broad Institute Genomics Platform"/>
            <consortium name="The Broad Institute Genome Sequencing Center for Infectious Disease"/>
            <person name="Wu L."/>
            <person name="Ma J."/>
        </authorList>
    </citation>
    <scope>NUCLEOTIDE SEQUENCE [LARGE SCALE GENOMIC DNA]</scope>
    <source>
        <strain evidence="5">CCM 8908</strain>
    </source>
</reference>
<dbReference type="Pfam" id="PF04321">
    <property type="entry name" value="RmlD_sub_bind"/>
    <property type="match status" value="1"/>
</dbReference>
<dbReference type="EMBL" id="JBHSSI010000035">
    <property type="protein sequence ID" value="MFC6260657.1"/>
    <property type="molecule type" value="Genomic_DNA"/>
</dbReference>
<dbReference type="Gene3D" id="3.40.50.720">
    <property type="entry name" value="NAD(P)-binding Rossmann-like Domain"/>
    <property type="match status" value="1"/>
</dbReference>
<dbReference type="EC" id="1.1.1.133" evidence="2"/>
<dbReference type="Gene3D" id="3.90.25.10">
    <property type="entry name" value="UDP-galactose 4-epimerase, domain 1"/>
    <property type="match status" value="1"/>
</dbReference>
<evidence type="ECO:0000259" key="3">
    <source>
        <dbReference type="Pfam" id="PF04321"/>
    </source>
</evidence>
<feature type="domain" description="RmlD-like substrate binding" evidence="3">
    <location>
        <begin position="1"/>
        <end position="276"/>
    </location>
</feature>